<evidence type="ECO:0000256" key="1">
    <source>
        <dbReference type="ARBA" id="ARBA00022441"/>
    </source>
</evidence>
<keyword evidence="6" id="KW-1185">Reference proteome</keyword>
<organism evidence="5 6">
    <name type="scientific">Allacma fusca</name>
    <dbReference type="NCBI Taxonomy" id="39272"/>
    <lineage>
        <taxon>Eukaryota</taxon>
        <taxon>Metazoa</taxon>
        <taxon>Ecdysozoa</taxon>
        <taxon>Arthropoda</taxon>
        <taxon>Hexapoda</taxon>
        <taxon>Collembola</taxon>
        <taxon>Symphypleona</taxon>
        <taxon>Sminthuridae</taxon>
        <taxon>Allacma</taxon>
    </lineage>
</organism>
<evidence type="ECO:0000256" key="3">
    <source>
        <dbReference type="SAM" id="MobiDB-lite"/>
    </source>
</evidence>
<dbReference type="Proteomes" id="UP000708208">
    <property type="component" value="Unassembled WGS sequence"/>
</dbReference>
<comment type="caution">
    <text evidence="5">The sequence shown here is derived from an EMBL/GenBank/DDBJ whole genome shotgun (WGS) entry which is preliminary data.</text>
</comment>
<sequence length="822" mass="92678">MQGKSLIIFVACFVAFANSAILEYLDPCEYLSIDEKIPSTVCISARVCATSCSNATAQAFYSCYDQVPSKDIFLRCQTEAFHRELDSKANIQALCFKGEIKNIGQYGDCLKREFNDEAARAEAVKTVNQCQAKKVGLNDSLARYHRPHVERLAYRHARELELGSRPEFLNLNSNEMEILLKQVAPESSTATTNESERHEPESLSEFYFSIYKWMVVDRNLRTETFCAISAEFPLSQVDADILCKIFKEDNALRQNSVCIKLYFRAIERKYFQDREKYRSCSLPVSPIGVPVVQSSSQDSLAKQNNLEGRQLGAPSKTTGSVSMEGNMKRSVESREIEFLEVVPAKRIVIAEVDLTESDVYESTSGSSSGPKMYFISRFSPPPRNLLEMNLTDFSTKKVVEFPFAEDSPCLMHHDNKIFAICSRGDSAENQVVRYFNLKKKSWVVLPSLIEPRFGFGWTVVDNSIYVLGGLAAGQIVASIEKFWDPFSVVNGHWLKVGDFPHPRAGHAVGLIGDQIYVVGGVTSTKARIAVTSCMDAFDIGKKTWSRKAPMPSRKTGHCVAVVNSRLYAIGGGGSVEMRKETKCAVYQPETNLWNLIAPLNQARQHGSAFVLDGSIYIVGGNLGPPTMEKYDVLRNTWTLVDNCKLPTEGIYHHVARPSPHSRLVSPAIRQAVIPFLWKNIKELGARPEFLYLNPDEVNSLLPVATDVNTLRNLLLDSESEFYSELLLSIFNWMNVDPIHRLDHFIAVSLKFPLASKDRTLVKIQVKIQDKILVLRAVKVLERTLFPRQPNRIIANVMREQAHILQELVQKDAWKIQKLNFWK</sequence>
<name>A0A8J2NZ71_9HEXA</name>
<dbReference type="OrthoDB" id="6350321at2759"/>
<keyword evidence="2" id="KW-0677">Repeat</keyword>
<proteinExistence type="predicted"/>
<keyword evidence="1" id="KW-0880">Kelch repeat</keyword>
<evidence type="ECO:0000256" key="4">
    <source>
        <dbReference type="SAM" id="SignalP"/>
    </source>
</evidence>
<evidence type="ECO:0000313" key="5">
    <source>
        <dbReference type="EMBL" id="CAG7732213.1"/>
    </source>
</evidence>
<accession>A0A8J2NZ71</accession>
<evidence type="ECO:0000313" key="6">
    <source>
        <dbReference type="Proteomes" id="UP000708208"/>
    </source>
</evidence>
<dbReference type="PANTHER" id="PTHR46260:SF3">
    <property type="entry name" value="RING-TYPE DOMAIN-CONTAINING PROTEIN"/>
    <property type="match status" value="1"/>
</dbReference>
<dbReference type="Pfam" id="PF24681">
    <property type="entry name" value="Kelch_KLHDC2_KLHL20_DRC7"/>
    <property type="match status" value="1"/>
</dbReference>
<dbReference type="SMART" id="SM00612">
    <property type="entry name" value="Kelch"/>
    <property type="match status" value="4"/>
</dbReference>
<gene>
    <name evidence="5" type="ORF">AFUS01_LOCUS20740</name>
</gene>
<dbReference type="InterPro" id="IPR051746">
    <property type="entry name" value="Kelch_domain_containing_8"/>
</dbReference>
<feature type="region of interest" description="Disordered" evidence="3">
    <location>
        <begin position="304"/>
        <end position="326"/>
    </location>
</feature>
<feature type="signal peptide" evidence="4">
    <location>
        <begin position="1"/>
        <end position="19"/>
    </location>
</feature>
<dbReference type="EMBL" id="CAJVCH010226835">
    <property type="protein sequence ID" value="CAG7732213.1"/>
    <property type="molecule type" value="Genomic_DNA"/>
</dbReference>
<protein>
    <submittedName>
        <fullName evidence="5">Uncharacterized protein</fullName>
    </submittedName>
</protein>
<reference evidence="5" key="1">
    <citation type="submission" date="2021-06" db="EMBL/GenBank/DDBJ databases">
        <authorList>
            <person name="Hodson N. C."/>
            <person name="Mongue J. A."/>
            <person name="Jaron S. K."/>
        </authorList>
    </citation>
    <scope>NUCLEOTIDE SEQUENCE</scope>
</reference>
<dbReference type="InterPro" id="IPR006652">
    <property type="entry name" value="Kelch_1"/>
</dbReference>
<evidence type="ECO:0000256" key="2">
    <source>
        <dbReference type="ARBA" id="ARBA00022737"/>
    </source>
</evidence>
<dbReference type="PANTHER" id="PTHR46260">
    <property type="entry name" value="RING-TYPE DOMAIN-CONTAINING PROTEIN"/>
    <property type="match status" value="1"/>
</dbReference>
<dbReference type="AlphaFoldDB" id="A0A8J2NZ71"/>
<feature type="chain" id="PRO_5035146053" evidence="4">
    <location>
        <begin position="20"/>
        <end position="822"/>
    </location>
</feature>
<keyword evidence="4" id="KW-0732">Signal</keyword>